<dbReference type="EMBL" id="CP035945">
    <property type="protein sequence ID" value="QBE95431.1"/>
    <property type="molecule type" value="Genomic_DNA"/>
</dbReference>
<sequence>MKKRTRKIAMLCMSALLFVQAMPVWAAGGTEIALNPGKAQEGSQVQVNCEITDAQEVTNGKIRIHYDASKLVLTADSVGGALSGALCEINDCLTGNKDEGEIVAAFASSASLSEDGSLIEMTFQLAEGVKAGDTADIRVDIEELAGDSGNIGHNETHTASITVEAKGENPTPGGDGNNPGGDEQDPGGDDTKDPGGDGSQGGDKNDGTGGSGNKGTTPTKTPAKKSGSGTTTSKSAKTGDDTDILLPVLGAGAAVIVIAASVIAKKKRR</sequence>
<dbReference type="GO" id="GO:0000272">
    <property type="term" value="P:polysaccharide catabolic process"/>
    <property type="evidence" value="ECO:0007669"/>
    <property type="project" value="InterPro"/>
</dbReference>
<organism evidence="9 10">
    <name type="scientific">Blautia producta</name>
    <dbReference type="NCBI Taxonomy" id="33035"/>
    <lineage>
        <taxon>Bacteria</taxon>
        <taxon>Bacillati</taxon>
        <taxon>Bacillota</taxon>
        <taxon>Clostridia</taxon>
        <taxon>Lachnospirales</taxon>
        <taxon>Lachnospiraceae</taxon>
        <taxon>Blautia</taxon>
    </lineage>
</organism>
<dbReference type="SUPFAM" id="SSF49384">
    <property type="entry name" value="Carbohydrate-binding domain"/>
    <property type="match status" value="1"/>
</dbReference>
<keyword evidence="1" id="KW-0134">Cell wall</keyword>
<dbReference type="InterPro" id="IPR019931">
    <property type="entry name" value="LPXTG_anchor"/>
</dbReference>
<dbReference type="InterPro" id="IPR008965">
    <property type="entry name" value="CBM2/CBM3_carb-bd_dom_sf"/>
</dbReference>
<dbReference type="Proteomes" id="UP000289794">
    <property type="component" value="Chromosome"/>
</dbReference>
<feature type="compositionally biased region" description="Low complexity" evidence="5">
    <location>
        <begin position="214"/>
        <end position="236"/>
    </location>
</feature>
<dbReference type="GO" id="GO:0030246">
    <property type="term" value="F:carbohydrate binding"/>
    <property type="evidence" value="ECO:0007669"/>
    <property type="project" value="InterPro"/>
</dbReference>
<dbReference type="NCBIfam" id="TIGR01167">
    <property type="entry name" value="LPXTG_anchor"/>
    <property type="match status" value="1"/>
</dbReference>
<keyword evidence="3 7" id="KW-0732">Signal</keyword>
<feature type="transmembrane region" description="Helical" evidence="6">
    <location>
        <begin position="244"/>
        <end position="264"/>
    </location>
</feature>
<dbReference type="Pfam" id="PF00963">
    <property type="entry name" value="Cohesin"/>
    <property type="match status" value="1"/>
</dbReference>
<feature type="domain" description="Gram-positive cocci surface proteins LPxTG" evidence="8">
    <location>
        <begin position="235"/>
        <end position="269"/>
    </location>
</feature>
<dbReference type="PROSITE" id="PS50847">
    <property type="entry name" value="GRAM_POS_ANCHORING"/>
    <property type="match status" value="1"/>
</dbReference>
<keyword evidence="2" id="KW-0964">Secreted</keyword>
<reference evidence="9 10" key="1">
    <citation type="submission" date="2019-01" db="EMBL/GenBank/DDBJ databases">
        <title>PMF-metabolizing Aryl O-demethylase.</title>
        <authorList>
            <person name="Kim M."/>
        </authorList>
    </citation>
    <scope>NUCLEOTIDE SEQUENCE [LARGE SCALE GENOMIC DNA]</scope>
    <source>
        <strain evidence="9 10">PMF1</strain>
    </source>
</reference>
<dbReference type="KEGG" id="bpro:PMF13cell1_00952"/>
<evidence type="ECO:0000256" key="2">
    <source>
        <dbReference type="ARBA" id="ARBA00022525"/>
    </source>
</evidence>
<dbReference type="InterPro" id="IPR002102">
    <property type="entry name" value="Cohesin_dom"/>
</dbReference>
<evidence type="ECO:0000313" key="9">
    <source>
        <dbReference type="EMBL" id="QBE95431.1"/>
    </source>
</evidence>
<gene>
    <name evidence="9" type="ORF">PMF13cell1_00952</name>
</gene>
<feature type="chain" id="PRO_5020792356" description="Gram-positive cocci surface proteins LPxTG domain-containing protein" evidence="7">
    <location>
        <begin position="27"/>
        <end position="269"/>
    </location>
</feature>
<evidence type="ECO:0000256" key="6">
    <source>
        <dbReference type="SAM" id="Phobius"/>
    </source>
</evidence>
<keyword evidence="6" id="KW-0812">Transmembrane</keyword>
<protein>
    <recommendedName>
        <fullName evidence="8">Gram-positive cocci surface proteins LPxTG domain-containing protein</fullName>
    </recommendedName>
</protein>
<evidence type="ECO:0000256" key="4">
    <source>
        <dbReference type="ARBA" id="ARBA00023088"/>
    </source>
</evidence>
<keyword evidence="6" id="KW-0472">Membrane</keyword>
<feature type="compositionally biased region" description="Gly residues" evidence="5">
    <location>
        <begin position="196"/>
        <end position="213"/>
    </location>
</feature>
<feature type="signal peptide" evidence="7">
    <location>
        <begin position="1"/>
        <end position="26"/>
    </location>
</feature>
<evidence type="ECO:0000256" key="3">
    <source>
        <dbReference type="ARBA" id="ARBA00022729"/>
    </source>
</evidence>
<evidence type="ECO:0000256" key="5">
    <source>
        <dbReference type="SAM" id="MobiDB-lite"/>
    </source>
</evidence>
<dbReference type="Gene3D" id="2.60.40.680">
    <property type="match status" value="1"/>
</dbReference>
<keyword evidence="4" id="KW-0572">Peptidoglycan-anchor</keyword>
<evidence type="ECO:0000313" key="10">
    <source>
        <dbReference type="Proteomes" id="UP000289794"/>
    </source>
</evidence>
<evidence type="ECO:0000259" key="8">
    <source>
        <dbReference type="PROSITE" id="PS50847"/>
    </source>
</evidence>
<proteinExistence type="predicted"/>
<dbReference type="RefSeq" id="WP_130179981.1">
    <property type="nucleotide sequence ID" value="NZ_CP035945.1"/>
</dbReference>
<accession>A0A4P6LT43</accession>
<evidence type="ECO:0000256" key="7">
    <source>
        <dbReference type="SAM" id="SignalP"/>
    </source>
</evidence>
<dbReference type="AlphaFoldDB" id="A0A4P6LT43"/>
<keyword evidence="6" id="KW-1133">Transmembrane helix</keyword>
<name>A0A4P6LT43_9FIRM</name>
<feature type="region of interest" description="Disordered" evidence="5">
    <location>
        <begin position="165"/>
        <end position="242"/>
    </location>
</feature>
<evidence type="ECO:0000256" key="1">
    <source>
        <dbReference type="ARBA" id="ARBA00022512"/>
    </source>
</evidence>